<dbReference type="EMBL" id="JABMIG020000281">
    <property type="protein sequence ID" value="KAL3782624.1"/>
    <property type="molecule type" value="Genomic_DNA"/>
</dbReference>
<feature type="region of interest" description="Disordered" evidence="1">
    <location>
        <begin position="1"/>
        <end position="64"/>
    </location>
</feature>
<dbReference type="AlphaFoldDB" id="A0ABD3P521"/>
<gene>
    <name evidence="3" type="ORF">HJC23_000006</name>
</gene>
<reference evidence="3 4" key="1">
    <citation type="journal article" date="2020" name="G3 (Bethesda)">
        <title>Improved Reference Genome for Cyclotella cryptica CCMP332, a Model for Cell Wall Morphogenesis, Salinity Adaptation, and Lipid Production in Diatoms (Bacillariophyta).</title>
        <authorList>
            <person name="Roberts W.R."/>
            <person name="Downey K.M."/>
            <person name="Ruck E.C."/>
            <person name="Traller J.C."/>
            <person name="Alverson A.J."/>
        </authorList>
    </citation>
    <scope>NUCLEOTIDE SEQUENCE [LARGE SCALE GENOMIC DNA]</scope>
    <source>
        <strain evidence="3 4">CCMP332</strain>
    </source>
</reference>
<evidence type="ECO:0000256" key="1">
    <source>
        <dbReference type="SAM" id="MobiDB-lite"/>
    </source>
</evidence>
<dbReference type="Proteomes" id="UP001516023">
    <property type="component" value="Unassembled WGS sequence"/>
</dbReference>
<keyword evidence="2" id="KW-0812">Transmembrane</keyword>
<comment type="caution">
    <text evidence="3">The sequence shown here is derived from an EMBL/GenBank/DDBJ whole genome shotgun (WGS) entry which is preliminary data.</text>
</comment>
<evidence type="ECO:0000256" key="2">
    <source>
        <dbReference type="SAM" id="Phobius"/>
    </source>
</evidence>
<protein>
    <recommendedName>
        <fullName evidence="5">WSC domain-containing protein</fullName>
    </recommendedName>
</protein>
<evidence type="ECO:0000313" key="3">
    <source>
        <dbReference type="EMBL" id="KAL3782624.1"/>
    </source>
</evidence>
<sequence length="530" mass="57451">MIYHDNEQQRQQQRRSRNNQRRNRKRSNSALVIVHHSHPNGVRPRHNNQPCCPPHPHPRAATRHNHQQQQPHAILLLLVRPTAHATAAPWRFIRHAKKTAGYSTSSAGRIVEGLTSEELAATYVPPRLDSEGNDKEAREVGRLDIVDSGVVAVDNDGGGGGGGGKWRRCLDRTCNEDEDEEKSSFAQAMDGCVKVECDSASQVKVITELTAVSKDEQESDKLTNDVSITEEINSNDCQTIPSDNKPITINDSAIIPSPNKEPLTNNRKRNRACLLLVFLLIAMVGMILGVTIGNSNESESAIQRKGAEAAVDVNGKDAAPPMSAPSLSLVNGTSNPSTTLGAFSSLAPSWNRSMPPSVTNSPTFPPVVISSRLSPMPAPTNSPVISSMPPMSSNISWNSPTIRPILVEQITDYEFTGIGFCQDSLGNRYDSYQPILSTTNIFAGCGESCVKNEAFRGILIESRSRCSCLYDDAFLYGEEWTFPLVMNPALSLEPGEYTGGSITVGGVGEIVSSDGDASAMCYRYGGDGLF</sequence>
<evidence type="ECO:0000313" key="4">
    <source>
        <dbReference type="Proteomes" id="UP001516023"/>
    </source>
</evidence>
<proteinExistence type="predicted"/>
<keyword evidence="2" id="KW-0472">Membrane</keyword>
<evidence type="ECO:0008006" key="5">
    <source>
        <dbReference type="Google" id="ProtNLM"/>
    </source>
</evidence>
<keyword evidence="2" id="KW-1133">Transmembrane helix</keyword>
<organism evidence="3 4">
    <name type="scientific">Cyclotella cryptica</name>
    <dbReference type="NCBI Taxonomy" id="29204"/>
    <lineage>
        <taxon>Eukaryota</taxon>
        <taxon>Sar</taxon>
        <taxon>Stramenopiles</taxon>
        <taxon>Ochrophyta</taxon>
        <taxon>Bacillariophyta</taxon>
        <taxon>Coscinodiscophyceae</taxon>
        <taxon>Thalassiosirophycidae</taxon>
        <taxon>Stephanodiscales</taxon>
        <taxon>Stephanodiscaceae</taxon>
        <taxon>Cyclotella</taxon>
    </lineage>
</organism>
<feature type="compositionally biased region" description="Basic residues" evidence="1">
    <location>
        <begin position="12"/>
        <end position="27"/>
    </location>
</feature>
<keyword evidence="4" id="KW-1185">Reference proteome</keyword>
<accession>A0ABD3P521</accession>
<name>A0ABD3P521_9STRA</name>
<feature type="transmembrane region" description="Helical" evidence="2">
    <location>
        <begin position="272"/>
        <end position="293"/>
    </location>
</feature>
<feature type="compositionally biased region" description="Basic residues" evidence="1">
    <location>
        <begin position="35"/>
        <end position="46"/>
    </location>
</feature>